<sequence length="47" mass="4906">MLLLAITALTASLLTVDTSKVSGPSPFARECSEVPVMAAGRGALRFR</sequence>
<comment type="caution">
    <text evidence="1">The sequence shown here is derived from an EMBL/GenBank/DDBJ whole genome shotgun (WGS) entry which is preliminary data.</text>
</comment>
<dbReference type="EMBL" id="JAJVCN010000002">
    <property type="protein sequence ID" value="MCE7006881.1"/>
    <property type="molecule type" value="Genomic_DNA"/>
</dbReference>
<dbReference type="Proteomes" id="UP001521150">
    <property type="component" value="Unassembled WGS sequence"/>
</dbReference>
<proteinExistence type="predicted"/>
<gene>
    <name evidence="1" type="ORF">LWC34_29240</name>
</gene>
<dbReference type="RefSeq" id="WP_233728304.1">
    <property type="nucleotide sequence ID" value="NZ_JAJVCN010000002.1"/>
</dbReference>
<protein>
    <submittedName>
        <fullName evidence="1">Uncharacterized protein</fullName>
    </submittedName>
</protein>
<evidence type="ECO:0000313" key="2">
    <source>
        <dbReference type="Proteomes" id="UP001521150"/>
    </source>
</evidence>
<organism evidence="1 2">
    <name type="scientific">Kibdelosporangium philippinense</name>
    <dbReference type="NCBI Taxonomy" id="211113"/>
    <lineage>
        <taxon>Bacteria</taxon>
        <taxon>Bacillati</taxon>
        <taxon>Actinomycetota</taxon>
        <taxon>Actinomycetes</taxon>
        <taxon>Pseudonocardiales</taxon>
        <taxon>Pseudonocardiaceae</taxon>
        <taxon>Kibdelosporangium</taxon>
    </lineage>
</organism>
<reference evidence="1 2" key="1">
    <citation type="submission" date="2021-12" db="EMBL/GenBank/DDBJ databases">
        <title>Genome sequence of Kibdelosporangium philippinense ATCC 49844.</title>
        <authorList>
            <person name="Fedorov E.A."/>
            <person name="Omeragic M."/>
            <person name="Shalygina K.F."/>
            <person name="Maclea K.S."/>
        </authorList>
    </citation>
    <scope>NUCLEOTIDE SEQUENCE [LARGE SCALE GENOMIC DNA]</scope>
    <source>
        <strain evidence="1 2">ATCC 49844</strain>
    </source>
</reference>
<keyword evidence="2" id="KW-1185">Reference proteome</keyword>
<name>A0ABS8ZJS1_9PSEU</name>
<evidence type="ECO:0000313" key="1">
    <source>
        <dbReference type="EMBL" id="MCE7006881.1"/>
    </source>
</evidence>
<accession>A0ABS8ZJS1</accession>